<evidence type="ECO:0000256" key="10">
    <source>
        <dbReference type="ARBA" id="ARBA00022679"/>
    </source>
</evidence>
<evidence type="ECO:0000256" key="13">
    <source>
        <dbReference type="ARBA" id="ARBA00022989"/>
    </source>
</evidence>
<dbReference type="EC" id="2.7.7.41" evidence="6 18"/>
<evidence type="ECO:0000313" key="21">
    <source>
        <dbReference type="Proteomes" id="UP000198432"/>
    </source>
</evidence>
<comment type="pathway">
    <text evidence="3 18">Phospholipid metabolism; CDP-diacylglycerol biosynthesis; CDP-diacylglycerol from sn-glycerol 3-phosphate: step 3/3.</text>
</comment>
<comment type="pathway">
    <text evidence="4">Lipid metabolism.</text>
</comment>
<keyword evidence="10 18" id="KW-0808">Transferase</keyword>
<dbReference type="Pfam" id="PF01148">
    <property type="entry name" value="CTP_transf_1"/>
    <property type="match status" value="1"/>
</dbReference>
<sequence length="275" mass="30449">MSKKISTLSNLSQRIIVGVLGAAVFIGGICFSEWTYFLLFLVLMLLGMAEFYKLVGVLQVAPNKSLGMLLGAVFFVSMFLVQKEVMPEEVLYLSVPVLFLVFIREMYRKQTVPYTNIAFTVLGAIYVGVPFSLLHLLGYLEGEYSWQPILGLMLLIWASDTGAYIAGKNFGKHKLFERISPGKTWEGWVGGALFTVAVSYVLSLLLIDLELYQWIGMAIIVAVFGVLGDLSESMLKRSMGVKDSGTLLPGHGGILDRFDSLLMAIPFIVAFLKIF</sequence>
<keyword evidence="13 19" id="KW-1133">Transmembrane helix</keyword>
<gene>
    <name evidence="20" type="ORF">SAMN06296052_11241</name>
</gene>
<dbReference type="GO" id="GO:0004605">
    <property type="term" value="F:phosphatidate cytidylyltransferase activity"/>
    <property type="evidence" value="ECO:0007669"/>
    <property type="project" value="UniProtKB-EC"/>
</dbReference>
<evidence type="ECO:0000256" key="19">
    <source>
        <dbReference type="SAM" id="Phobius"/>
    </source>
</evidence>
<feature type="transmembrane region" description="Helical" evidence="19">
    <location>
        <begin position="119"/>
        <end position="140"/>
    </location>
</feature>
<dbReference type="Proteomes" id="UP000198432">
    <property type="component" value="Unassembled WGS sequence"/>
</dbReference>
<comment type="subcellular location">
    <subcellularLocation>
        <location evidence="2">Cell membrane</location>
        <topology evidence="2">Multi-pass membrane protein</topology>
    </subcellularLocation>
</comment>
<evidence type="ECO:0000256" key="9">
    <source>
        <dbReference type="ARBA" id="ARBA00022516"/>
    </source>
</evidence>
<keyword evidence="12 18" id="KW-0548">Nucleotidyltransferase</keyword>
<dbReference type="AlphaFoldDB" id="A0A239GY89"/>
<keyword evidence="16" id="KW-0594">Phospholipid biosynthesis</keyword>
<evidence type="ECO:0000256" key="8">
    <source>
        <dbReference type="ARBA" id="ARBA00022475"/>
    </source>
</evidence>
<dbReference type="PANTHER" id="PTHR46382:SF1">
    <property type="entry name" value="PHOSPHATIDATE CYTIDYLYLTRANSFERASE"/>
    <property type="match status" value="1"/>
</dbReference>
<keyword evidence="9" id="KW-0444">Lipid biosynthesis</keyword>
<evidence type="ECO:0000256" key="16">
    <source>
        <dbReference type="ARBA" id="ARBA00023209"/>
    </source>
</evidence>
<feature type="transmembrane region" description="Helical" evidence="19">
    <location>
        <begin position="89"/>
        <end position="107"/>
    </location>
</feature>
<evidence type="ECO:0000256" key="3">
    <source>
        <dbReference type="ARBA" id="ARBA00005119"/>
    </source>
</evidence>
<evidence type="ECO:0000256" key="15">
    <source>
        <dbReference type="ARBA" id="ARBA00023136"/>
    </source>
</evidence>
<comment type="similarity">
    <text evidence="5 18">Belongs to the CDS family.</text>
</comment>
<name>A0A239GY89_9BACT</name>
<organism evidence="20 21">
    <name type="scientific">Pontibacter ummariensis</name>
    <dbReference type="NCBI Taxonomy" id="1610492"/>
    <lineage>
        <taxon>Bacteria</taxon>
        <taxon>Pseudomonadati</taxon>
        <taxon>Bacteroidota</taxon>
        <taxon>Cytophagia</taxon>
        <taxon>Cytophagales</taxon>
        <taxon>Hymenobacteraceae</taxon>
        <taxon>Pontibacter</taxon>
    </lineage>
</organism>
<dbReference type="EMBL" id="FZOQ01000012">
    <property type="protein sequence ID" value="SNS73014.1"/>
    <property type="molecule type" value="Genomic_DNA"/>
</dbReference>
<evidence type="ECO:0000256" key="12">
    <source>
        <dbReference type="ARBA" id="ARBA00022695"/>
    </source>
</evidence>
<evidence type="ECO:0000256" key="4">
    <source>
        <dbReference type="ARBA" id="ARBA00005189"/>
    </source>
</evidence>
<evidence type="ECO:0000313" key="20">
    <source>
        <dbReference type="EMBL" id="SNS73014.1"/>
    </source>
</evidence>
<dbReference type="RefSeq" id="WP_245842570.1">
    <property type="nucleotide sequence ID" value="NZ_FZOQ01000012.1"/>
</dbReference>
<evidence type="ECO:0000256" key="5">
    <source>
        <dbReference type="ARBA" id="ARBA00010185"/>
    </source>
</evidence>
<reference evidence="21" key="1">
    <citation type="submission" date="2017-06" db="EMBL/GenBank/DDBJ databases">
        <authorList>
            <person name="Varghese N."/>
            <person name="Submissions S."/>
        </authorList>
    </citation>
    <scope>NUCLEOTIDE SEQUENCE [LARGE SCALE GENOMIC DNA]</scope>
    <source>
        <strain evidence="21">NKM1</strain>
    </source>
</reference>
<keyword evidence="21" id="KW-1185">Reference proteome</keyword>
<keyword evidence="15 19" id="KW-0472">Membrane</keyword>
<keyword evidence="11 18" id="KW-0812">Transmembrane</keyword>
<dbReference type="UniPathway" id="UPA00557">
    <property type="reaction ID" value="UER00614"/>
</dbReference>
<feature type="transmembrane region" description="Helical" evidence="19">
    <location>
        <begin position="146"/>
        <end position="166"/>
    </location>
</feature>
<proteinExistence type="inferred from homology"/>
<evidence type="ECO:0000256" key="2">
    <source>
        <dbReference type="ARBA" id="ARBA00004651"/>
    </source>
</evidence>
<accession>A0A239GY89</accession>
<keyword evidence="14" id="KW-0443">Lipid metabolism</keyword>
<evidence type="ECO:0000256" key="11">
    <source>
        <dbReference type="ARBA" id="ARBA00022692"/>
    </source>
</evidence>
<dbReference type="GO" id="GO:0005886">
    <property type="term" value="C:plasma membrane"/>
    <property type="evidence" value="ECO:0007669"/>
    <property type="project" value="UniProtKB-SubCell"/>
</dbReference>
<dbReference type="PROSITE" id="PS01315">
    <property type="entry name" value="CDS"/>
    <property type="match status" value="1"/>
</dbReference>
<keyword evidence="17" id="KW-1208">Phospholipid metabolism</keyword>
<feature type="transmembrane region" description="Helical" evidence="19">
    <location>
        <begin position="12"/>
        <end position="29"/>
    </location>
</feature>
<evidence type="ECO:0000256" key="18">
    <source>
        <dbReference type="RuleBase" id="RU003938"/>
    </source>
</evidence>
<dbReference type="GO" id="GO:0016024">
    <property type="term" value="P:CDP-diacylglycerol biosynthetic process"/>
    <property type="evidence" value="ECO:0007669"/>
    <property type="project" value="UniProtKB-UniPathway"/>
</dbReference>
<feature type="transmembrane region" description="Helical" evidence="19">
    <location>
        <begin position="211"/>
        <end position="230"/>
    </location>
</feature>
<evidence type="ECO:0000256" key="1">
    <source>
        <dbReference type="ARBA" id="ARBA00001698"/>
    </source>
</evidence>
<comment type="catalytic activity">
    <reaction evidence="1 18">
        <text>a 1,2-diacyl-sn-glycero-3-phosphate + CTP + H(+) = a CDP-1,2-diacyl-sn-glycerol + diphosphate</text>
        <dbReference type="Rhea" id="RHEA:16229"/>
        <dbReference type="ChEBI" id="CHEBI:15378"/>
        <dbReference type="ChEBI" id="CHEBI:33019"/>
        <dbReference type="ChEBI" id="CHEBI:37563"/>
        <dbReference type="ChEBI" id="CHEBI:58332"/>
        <dbReference type="ChEBI" id="CHEBI:58608"/>
        <dbReference type="EC" id="2.7.7.41"/>
    </reaction>
</comment>
<feature type="transmembrane region" description="Helical" evidence="19">
    <location>
        <begin position="187"/>
        <end position="205"/>
    </location>
</feature>
<keyword evidence="8" id="KW-1003">Cell membrane</keyword>
<evidence type="ECO:0000256" key="14">
    <source>
        <dbReference type="ARBA" id="ARBA00023098"/>
    </source>
</evidence>
<evidence type="ECO:0000256" key="6">
    <source>
        <dbReference type="ARBA" id="ARBA00012487"/>
    </source>
</evidence>
<evidence type="ECO:0000256" key="17">
    <source>
        <dbReference type="ARBA" id="ARBA00023264"/>
    </source>
</evidence>
<dbReference type="InterPro" id="IPR000374">
    <property type="entry name" value="PC_trans"/>
</dbReference>
<dbReference type="PANTHER" id="PTHR46382">
    <property type="entry name" value="PHOSPHATIDATE CYTIDYLYLTRANSFERASE"/>
    <property type="match status" value="1"/>
</dbReference>
<protein>
    <recommendedName>
        <fullName evidence="7 18">Phosphatidate cytidylyltransferase</fullName>
        <ecNumber evidence="6 18">2.7.7.41</ecNumber>
    </recommendedName>
</protein>
<evidence type="ECO:0000256" key="7">
    <source>
        <dbReference type="ARBA" id="ARBA00019373"/>
    </source>
</evidence>